<dbReference type="InterPro" id="IPR055129">
    <property type="entry name" value="YEATS_dom"/>
</dbReference>
<dbReference type="Gene3D" id="2.60.40.1970">
    <property type="entry name" value="YEATS domain"/>
    <property type="match status" value="1"/>
</dbReference>
<dbReference type="InterPro" id="IPR038704">
    <property type="entry name" value="YEAST_sf"/>
</dbReference>
<dbReference type="AlphaFoldDB" id="A0A9W7XMQ9"/>
<feature type="compositionally biased region" description="Low complexity" evidence="3">
    <location>
        <begin position="193"/>
        <end position="224"/>
    </location>
</feature>
<comment type="caution">
    <text evidence="5">The sequence shown here is derived from an EMBL/GenBank/DDBJ whole genome shotgun (WGS) entry which is preliminary data.</text>
</comment>
<comment type="subcellular location">
    <subcellularLocation>
        <location evidence="2">Nucleus</location>
    </subcellularLocation>
</comment>
<evidence type="ECO:0000256" key="1">
    <source>
        <dbReference type="ARBA" id="ARBA00023242"/>
    </source>
</evidence>
<feature type="region of interest" description="Disordered" evidence="3">
    <location>
        <begin position="519"/>
        <end position="546"/>
    </location>
</feature>
<accession>A0A9W7XMQ9</accession>
<evidence type="ECO:0000313" key="6">
    <source>
        <dbReference type="Proteomes" id="UP001145021"/>
    </source>
</evidence>
<dbReference type="InterPro" id="IPR005033">
    <property type="entry name" value="YEATS"/>
</dbReference>
<dbReference type="PROSITE" id="PS51037">
    <property type="entry name" value="YEATS"/>
    <property type="match status" value="1"/>
</dbReference>
<evidence type="ECO:0000256" key="3">
    <source>
        <dbReference type="SAM" id="MobiDB-lite"/>
    </source>
</evidence>
<evidence type="ECO:0000313" key="5">
    <source>
        <dbReference type="EMBL" id="KAJ1646420.1"/>
    </source>
</evidence>
<dbReference type="Pfam" id="PF03366">
    <property type="entry name" value="YEATS"/>
    <property type="match status" value="1"/>
</dbReference>
<dbReference type="Proteomes" id="UP001145021">
    <property type="component" value="Unassembled WGS sequence"/>
</dbReference>
<dbReference type="EMBL" id="JANBOH010000062">
    <property type="protein sequence ID" value="KAJ1646420.1"/>
    <property type="molecule type" value="Genomic_DNA"/>
</dbReference>
<keyword evidence="6" id="KW-1185">Reference proteome</keyword>
<feature type="compositionally biased region" description="Polar residues" evidence="3">
    <location>
        <begin position="666"/>
        <end position="679"/>
    </location>
</feature>
<protein>
    <submittedName>
        <fullName evidence="5">Transcription factor TFIIF complex subunit Tfg3</fullName>
    </submittedName>
</protein>
<evidence type="ECO:0000259" key="4">
    <source>
        <dbReference type="PROSITE" id="PS51037"/>
    </source>
</evidence>
<dbReference type="GO" id="GO:0005634">
    <property type="term" value="C:nucleus"/>
    <property type="evidence" value="ECO:0007669"/>
    <property type="project" value="UniProtKB-SubCell"/>
</dbReference>
<gene>
    <name evidence="5" type="primary">tfg3</name>
    <name evidence="5" type="ORF">LPJ64_002115</name>
</gene>
<dbReference type="GO" id="GO:0006355">
    <property type="term" value="P:regulation of DNA-templated transcription"/>
    <property type="evidence" value="ECO:0007669"/>
    <property type="project" value="InterPro"/>
</dbReference>
<name>A0A9W7XMQ9_9FUNG</name>
<feature type="compositionally biased region" description="Polar residues" evidence="3">
    <location>
        <begin position="597"/>
        <end position="606"/>
    </location>
</feature>
<feature type="domain" description="YEATS" evidence="4">
    <location>
        <begin position="1"/>
        <end position="138"/>
    </location>
</feature>
<feature type="compositionally biased region" description="Polar residues" evidence="3">
    <location>
        <begin position="389"/>
        <end position="400"/>
    </location>
</feature>
<feature type="region of interest" description="Disordered" evidence="3">
    <location>
        <begin position="624"/>
        <end position="694"/>
    </location>
</feature>
<feature type="compositionally biased region" description="Polar residues" evidence="3">
    <location>
        <begin position="250"/>
        <end position="262"/>
    </location>
</feature>
<proteinExistence type="predicted"/>
<feature type="compositionally biased region" description="Low complexity" evidence="3">
    <location>
        <begin position="477"/>
        <end position="491"/>
    </location>
</feature>
<reference evidence="5" key="1">
    <citation type="submission" date="2022-07" db="EMBL/GenBank/DDBJ databases">
        <title>Phylogenomic reconstructions and comparative analyses of Kickxellomycotina fungi.</title>
        <authorList>
            <person name="Reynolds N.K."/>
            <person name="Stajich J.E."/>
            <person name="Barry K."/>
            <person name="Grigoriev I.V."/>
            <person name="Crous P."/>
            <person name="Smith M.E."/>
        </authorList>
    </citation>
    <scope>NUCLEOTIDE SEQUENCE</scope>
    <source>
        <strain evidence="5">NBRC 105413</strain>
    </source>
</reference>
<feature type="compositionally biased region" description="Basic and acidic residues" evidence="3">
    <location>
        <begin position="654"/>
        <end position="665"/>
    </location>
</feature>
<keyword evidence="1 2" id="KW-0539">Nucleus</keyword>
<organism evidence="5 6">
    <name type="scientific">Coemansia asiatica</name>
    <dbReference type="NCBI Taxonomy" id="1052880"/>
    <lineage>
        <taxon>Eukaryota</taxon>
        <taxon>Fungi</taxon>
        <taxon>Fungi incertae sedis</taxon>
        <taxon>Zoopagomycota</taxon>
        <taxon>Kickxellomycotina</taxon>
        <taxon>Kickxellomycetes</taxon>
        <taxon>Kickxellales</taxon>
        <taxon>Kickxellaceae</taxon>
        <taxon>Coemansia</taxon>
    </lineage>
</organism>
<feature type="region of interest" description="Disordered" evidence="3">
    <location>
        <begin position="586"/>
        <end position="606"/>
    </location>
</feature>
<feature type="compositionally biased region" description="Basic and acidic residues" evidence="3">
    <location>
        <begin position="436"/>
        <end position="447"/>
    </location>
</feature>
<feature type="region of interest" description="Disordered" evidence="3">
    <location>
        <begin position="142"/>
        <end position="496"/>
    </location>
</feature>
<sequence>MIAKSDVVLVVHTRQRPTGNTAVAGGIEYTLRRWSCTLQEGRPRSSTPTQLPYVKRVEFVLHETFPDNHRVVSRAPFSVQEEGWGEFDLDIVVHFHHSGETMHIVHDLNFHEGESYSKEYQFTIPNPSPAFLSLFSKRSPVSRKTIPSRGSKARKGPPRDSVYSNKAHCSPHSSESIDALSEDDRGFSESDSDSNSNNDRNSDRSASASESESDLGSRSSSRSGASKDRSASSASAAARRAKDASARGSNSNSFRPSISTKHVPQAATHAEDPRHQRTPSAAIRASTKSERDSLSSVRRVSNAVPAALGGMTKHRRSPTDSPPKQRTNAVSADRGPASALRDRSLEKSLSPVNPALAPTASTTLSGVKRRLSDALDSPSSKASIRRRTLAQSDARISSVSPPRESADTRADAALPISRRPTASGIAKVKVPKKRDRLLADDRDRDLDPLPAGKQGRGAIGSSRKQTSRPLEIDEHMSPQPSVPQQQQQQQSAALTSREIFIRERERQRYLEQARDAAAAGSAGIRANATKPASSLSSSTSSTSSSSITAAANGVSRSMRATASSNKAAAQGLSDDESIDRTADVARRKTIRRDLPTSAASTKQSLTNKHSDLVAEVASADNLLPKKSISRERKPSTATSTATSLMRVKRTLSAENKKTAKADHQQASKAVSSIAQTKGRNGNADLTDKPENEPLPPAQLIRRMERIMERANMLNEQALVDFLHLLHTLRVEQEPDMADRITEEAVDLVENNGEYSCNLSSLRPEAIDRLWAFVR</sequence>
<dbReference type="PANTHER" id="PTHR23195">
    <property type="entry name" value="YEATS DOMAIN"/>
    <property type="match status" value="1"/>
</dbReference>
<dbReference type="GO" id="GO:0000785">
    <property type="term" value="C:chromatin"/>
    <property type="evidence" value="ECO:0007669"/>
    <property type="project" value="UniProtKB-ARBA"/>
</dbReference>
<evidence type="ECO:0000256" key="2">
    <source>
        <dbReference type="PROSITE-ProRule" id="PRU00376"/>
    </source>
</evidence>
<feature type="region of interest" description="Disordered" evidence="3">
    <location>
        <begin position="561"/>
        <end position="580"/>
    </location>
</feature>